<comment type="caution">
    <text evidence="8">The sequence shown here is derived from an EMBL/GenBank/DDBJ whole genome shotgun (WGS) entry which is preliminary data.</text>
</comment>
<protein>
    <submittedName>
        <fullName evidence="8">Tyrosine recombinase XerC</fullName>
    </submittedName>
</protein>
<comment type="similarity">
    <text evidence="1">Belongs to the 'phage' integrase family.</text>
</comment>
<reference evidence="8" key="1">
    <citation type="submission" date="2021-12" db="EMBL/GenBank/DDBJ databases">
        <authorList>
            <person name="Rodrigo-Torres L."/>
            <person name="Arahal R. D."/>
            <person name="Lucena T."/>
        </authorList>
    </citation>
    <scope>NUCLEOTIDE SEQUENCE</scope>
    <source>
        <strain evidence="8">CECT 8858</strain>
    </source>
</reference>
<keyword evidence="4" id="KW-0233">DNA recombination</keyword>
<evidence type="ECO:0000259" key="7">
    <source>
        <dbReference type="PROSITE" id="PS51900"/>
    </source>
</evidence>
<dbReference type="EMBL" id="CAKLPY010000001">
    <property type="protein sequence ID" value="CAH0994231.1"/>
    <property type="molecule type" value="Genomic_DNA"/>
</dbReference>
<evidence type="ECO:0000256" key="4">
    <source>
        <dbReference type="ARBA" id="ARBA00023172"/>
    </source>
</evidence>
<keyword evidence="9" id="KW-1185">Reference proteome</keyword>
<dbReference type="InterPro" id="IPR025269">
    <property type="entry name" value="SAM-like_dom"/>
</dbReference>
<feature type="domain" description="Tyr recombinase" evidence="6">
    <location>
        <begin position="210"/>
        <end position="403"/>
    </location>
</feature>
<dbReference type="PANTHER" id="PTHR30349">
    <property type="entry name" value="PHAGE INTEGRASE-RELATED"/>
    <property type="match status" value="1"/>
</dbReference>
<dbReference type="Gene3D" id="1.10.443.10">
    <property type="entry name" value="Intergrase catalytic core"/>
    <property type="match status" value="1"/>
</dbReference>
<dbReference type="InterPro" id="IPR011010">
    <property type="entry name" value="DNA_brk_join_enz"/>
</dbReference>
<dbReference type="InterPro" id="IPR010998">
    <property type="entry name" value="Integrase_recombinase_N"/>
</dbReference>
<proteinExistence type="inferred from homology"/>
<dbReference type="Pfam" id="PF17293">
    <property type="entry name" value="Arm-DNA-bind_5"/>
    <property type="match status" value="1"/>
</dbReference>
<dbReference type="PROSITE" id="PS51900">
    <property type="entry name" value="CB"/>
    <property type="match status" value="1"/>
</dbReference>
<dbReference type="InterPro" id="IPR050090">
    <property type="entry name" value="Tyrosine_recombinase_XerCD"/>
</dbReference>
<dbReference type="Pfam" id="PF00589">
    <property type="entry name" value="Phage_integrase"/>
    <property type="match status" value="1"/>
</dbReference>
<dbReference type="InterPro" id="IPR013762">
    <property type="entry name" value="Integrase-like_cat_sf"/>
</dbReference>
<dbReference type="PANTHER" id="PTHR30349:SF64">
    <property type="entry name" value="PROPHAGE INTEGRASE INTD-RELATED"/>
    <property type="match status" value="1"/>
</dbReference>
<feature type="domain" description="Core-binding (CB)" evidence="7">
    <location>
        <begin position="100"/>
        <end position="186"/>
    </location>
</feature>
<keyword evidence="3 5" id="KW-0238">DNA-binding</keyword>
<evidence type="ECO:0000256" key="3">
    <source>
        <dbReference type="ARBA" id="ARBA00023125"/>
    </source>
</evidence>
<dbReference type="Proteomes" id="UP000837932">
    <property type="component" value="Unassembled WGS sequence"/>
</dbReference>
<dbReference type="Pfam" id="PF13102">
    <property type="entry name" value="Phage_int_SAM_5"/>
    <property type="match status" value="1"/>
</dbReference>
<evidence type="ECO:0000313" key="8">
    <source>
        <dbReference type="EMBL" id="CAH0994231.1"/>
    </source>
</evidence>
<dbReference type="PROSITE" id="PS51898">
    <property type="entry name" value="TYR_RECOMBINASE"/>
    <property type="match status" value="1"/>
</dbReference>
<accession>A0ABN8EMZ0</accession>
<keyword evidence="2" id="KW-0229">DNA integration</keyword>
<dbReference type="InterPro" id="IPR044068">
    <property type="entry name" value="CB"/>
</dbReference>
<evidence type="ECO:0000256" key="2">
    <source>
        <dbReference type="ARBA" id="ARBA00022908"/>
    </source>
</evidence>
<evidence type="ECO:0000256" key="1">
    <source>
        <dbReference type="ARBA" id="ARBA00008857"/>
    </source>
</evidence>
<sequence length="410" mass="48169">MLGVTTSIIHDKRIQKKDGTYSVKLRLTFNREQKYYPLNVSLTPEDWEKTQAQKPRGEYKDHQTFFNKVEQKALEIIREIDPFSFQIFEKKFNQKTDRSKDVFFYIETYMARLKAEGRVGTADSHKCSYNSFKNFLKSNNRKNLHFADVTSEWLQAYENWMKENGKSLTSTGIYLRNLRTIVNVAIEDGTLSKEFYPFGKRKYVVPAGRNIKKALTIRDIKKIIDYQPKTQPEEKAKDIWLFSYLCNGANMKDVALLKWKDIDSKRIVFVRAKTARTTKQDVKPIIVMLMPEIKAIIDKWGFKSNTPEDYIFKIIDKDDNPERALAKIRQFIKNVNGYMKRIGNELEFELNLTTYSARHSYATVLKRSGVATEFISESLGHKDLRTTENYLDSFEDDVKESYQRKLLNFD</sequence>
<evidence type="ECO:0000256" key="5">
    <source>
        <dbReference type="PROSITE-ProRule" id="PRU01248"/>
    </source>
</evidence>
<gene>
    <name evidence="8" type="primary">xerC_1</name>
    <name evidence="8" type="ORF">EMA8858_00340</name>
</gene>
<dbReference type="InterPro" id="IPR035386">
    <property type="entry name" value="Arm-DNA-bind_5"/>
</dbReference>
<evidence type="ECO:0000259" key="6">
    <source>
        <dbReference type="PROSITE" id="PS51898"/>
    </source>
</evidence>
<evidence type="ECO:0000313" key="9">
    <source>
        <dbReference type="Proteomes" id="UP000837932"/>
    </source>
</evidence>
<organism evidence="8 9">
    <name type="scientific">Emticicia aquatica</name>
    <dbReference type="NCBI Taxonomy" id="1681835"/>
    <lineage>
        <taxon>Bacteria</taxon>
        <taxon>Pseudomonadati</taxon>
        <taxon>Bacteroidota</taxon>
        <taxon>Cytophagia</taxon>
        <taxon>Cytophagales</taxon>
        <taxon>Leadbetterellaceae</taxon>
        <taxon>Emticicia</taxon>
    </lineage>
</organism>
<dbReference type="Gene3D" id="1.10.150.130">
    <property type="match status" value="1"/>
</dbReference>
<dbReference type="SUPFAM" id="SSF56349">
    <property type="entry name" value="DNA breaking-rejoining enzymes"/>
    <property type="match status" value="1"/>
</dbReference>
<dbReference type="InterPro" id="IPR002104">
    <property type="entry name" value="Integrase_catalytic"/>
</dbReference>
<dbReference type="RefSeq" id="WP_238803982.1">
    <property type="nucleotide sequence ID" value="NZ_CAKLPY010000001.1"/>
</dbReference>
<name>A0ABN8EMZ0_9BACT</name>